<feature type="domain" description="C2H2-type" evidence="13">
    <location>
        <begin position="317"/>
        <end position="344"/>
    </location>
</feature>
<dbReference type="OMA" id="QFMTSMA"/>
<dbReference type="AlphaFoldDB" id="A0A7R8UEY5"/>
<evidence type="ECO:0000256" key="5">
    <source>
        <dbReference type="ARBA" id="ARBA00022771"/>
    </source>
</evidence>
<evidence type="ECO:0000256" key="12">
    <source>
        <dbReference type="SAM" id="MobiDB-lite"/>
    </source>
</evidence>
<dbReference type="GO" id="GO:0005634">
    <property type="term" value="C:nucleus"/>
    <property type="evidence" value="ECO:0007669"/>
    <property type="project" value="UniProtKB-SubCell"/>
</dbReference>
<keyword evidence="9" id="KW-0804">Transcription</keyword>
<dbReference type="Gene3D" id="3.30.160.60">
    <property type="entry name" value="Classic Zinc Finger"/>
    <property type="match status" value="5"/>
</dbReference>
<feature type="compositionally biased region" description="Polar residues" evidence="12">
    <location>
        <begin position="696"/>
        <end position="715"/>
    </location>
</feature>
<keyword evidence="5 11" id="KW-0863">Zinc-finger</keyword>
<dbReference type="PROSITE" id="PS00028">
    <property type="entry name" value="ZINC_FINGER_C2H2_1"/>
    <property type="match status" value="5"/>
</dbReference>
<evidence type="ECO:0000256" key="11">
    <source>
        <dbReference type="PROSITE-ProRule" id="PRU00042"/>
    </source>
</evidence>
<evidence type="ECO:0000313" key="14">
    <source>
        <dbReference type="EMBL" id="CAD7079550.1"/>
    </source>
</evidence>
<dbReference type="OrthoDB" id="9451254at2759"/>
<feature type="compositionally biased region" description="Low complexity" evidence="12">
    <location>
        <begin position="716"/>
        <end position="725"/>
    </location>
</feature>
<name>A0A7R8UEY5_HERIL</name>
<evidence type="ECO:0000256" key="7">
    <source>
        <dbReference type="ARBA" id="ARBA00022833"/>
    </source>
</evidence>
<protein>
    <recommendedName>
        <fullName evidence="13">C2H2-type domain-containing protein</fullName>
    </recommendedName>
</protein>
<dbReference type="GO" id="GO:0000981">
    <property type="term" value="F:DNA-binding transcription factor activity, RNA polymerase II-specific"/>
    <property type="evidence" value="ECO:0007669"/>
    <property type="project" value="TreeGrafter"/>
</dbReference>
<dbReference type="InterPro" id="IPR036236">
    <property type="entry name" value="Znf_C2H2_sf"/>
</dbReference>
<feature type="domain" description="C2H2-type" evidence="13">
    <location>
        <begin position="345"/>
        <end position="368"/>
    </location>
</feature>
<feature type="region of interest" description="Disordered" evidence="12">
    <location>
        <begin position="382"/>
        <end position="437"/>
    </location>
</feature>
<dbReference type="FunCoup" id="A0A7R8UEY5">
    <property type="interactions" value="94"/>
</dbReference>
<feature type="compositionally biased region" description="Pro residues" evidence="12">
    <location>
        <begin position="726"/>
        <end position="737"/>
    </location>
</feature>
<evidence type="ECO:0000256" key="8">
    <source>
        <dbReference type="ARBA" id="ARBA00023015"/>
    </source>
</evidence>
<feature type="compositionally biased region" description="Polar residues" evidence="12">
    <location>
        <begin position="535"/>
        <end position="547"/>
    </location>
</feature>
<dbReference type="GO" id="GO:0007366">
    <property type="term" value="P:periodic partitioning by pair rule gene"/>
    <property type="evidence" value="ECO:0007669"/>
    <property type="project" value="UniProtKB-KW"/>
</dbReference>
<dbReference type="FunFam" id="3.30.160.60:FF:000254">
    <property type="entry name" value="Odd-skipped related transciption factor 1"/>
    <property type="match status" value="1"/>
</dbReference>
<dbReference type="SUPFAM" id="SSF57667">
    <property type="entry name" value="beta-beta-alpha zinc fingers"/>
    <property type="match status" value="3"/>
</dbReference>
<dbReference type="SMART" id="SM00355">
    <property type="entry name" value="ZnF_C2H2"/>
    <property type="match status" value="5"/>
</dbReference>
<dbReference type="FunFam" id="3.30.160.60:FF:000311">
    <property type="entry name" value="protein odd-skipped-related 2 isoform X1"/>
    <property type="match status" value="1"/>
</dbReference>
<proteinExistence type="predicted"/>
<dbReference type="GO" id="GO:0048619">
    <property type="term" value="P:embryonic hindgut morphogenesis"/>
    <property type="evidence" value="ECO:0007669"/>
    <property type="project" value="TreeGrafter"/>
</dbReference>
<feature type="domain" description="C2H2-type" evidence="13">
    <location>
        <begin position="289"/>
        <end position="316"/>
    </location>
</feature>
<dbReference type="PANTHER" id="PTHR14196:SF0">
    <property type="entry name" value="PROTEIN BOWEL"/>
    <property type="match status" value="1"/>
</dbReference>
<keyword evidence="8" id="KW-0805">Transcription regulation</keyword>
<feature type="region of interest" description="Disordered" evidence="12">
    <location>
        <begin position="20"/>
        <end position="63"/>
    </location>
</feature>
<dbReference type="FunFam" id="3.30.160.60:FF:000148">
    <property type="entry name" value="zinc finger protein Gfi-1"/>
    <property type="match status" value="1"/>
</dbReference>
<feature type="region of interest" description="Disordered" evidence="12">
    <location>
        <begin position="602"/>
        <end position="627"/>
    </location>
</feature>
<dbReference type="FunFam" id="3.30.160.60:FF:000318">
    <property type="entry name" value="Odd-skipped-related transciption factor 2"/>
    <property type="match status" value="1"/>
</dbReference>
<dbReference type="PROSITE" id="PS50157">
    <property type="entry name" value="ZINC_FINGER_C2H2_2"/>
    <property type="match status" value="5"/>
</dbReference>
<keyword evidence="7" id="KW-0862">Zinc</keyword>
<sequence>MPTEGASVIEDRALPLVRPSRIDQFLQSPGNGSNSGSSSSSSVNASGMRSSSGGRATASSSGASSSSYELYQHHLSAGILNSQAQHHHRETSAFVPVLPSRSLRGPPSLYSGMIDAAESLGKDVPPKRGSSYELIAMMADKRKELALREAAAMLLPRPGVNPAPGAPPPPPGIYPPPGFLGGPGPSPTGPGTFAFPSAAASLFPPGVPPGLHASLDRRLLRAPGRASRPKKQFICKFCNRQFTKSYNLLIHERTHTDERPYSCDICGKAFRRQDHLRDHRYIHSKEKPFKCTECGKGFCQSRTLAVHKILHMEESPHKCPVCSRSFNQRSNLKTHLLTHTDHKPYECSSCGKVFRRNCDLRRHALTHAVGDVPSEVLDVGEEDRHMSGDEEDTVLEVDSPRQSPMQRVGSPIPAEGKNFRDDEDDLNEDDDDDDIDGEDFIEQPLELSRNSVEVSEVTHCHHEGAGDSYTMRPLHDYRPLKERDSNQGIQNMQQPLMRSQPISTLPPPNHTPPSKPPEPYIPMLHVRRDLHHKNPPSNSDPQEQTLGTGALISTHPGPSSQVTITSGLLDPVPNFLGSIPIRKRAMGLDGEPHPILHHRNLSGGHHHHQNHHSSHHSNHPHHQPHHINIGLTRHHNLLKPPDEVLLSPISPSITSPPIVLEPLALHQGAAAAPPPAVVQPPEAVVVTAPTIPRTRQIMSPPSQLHPTSSHPMSVSQTVQQQTHPQPLQPPQQQPAQPPVRRTGFSIEDIMRR</sequence>
<dbReference type="GO" id="GO:0008270">
    <property type="term" value="F:zinc ion binding"/>
    <property type="evidence" value="ECO:0007669"/>
    <property type="project" value="UniProtKB-KW"/>
</dbReference>
<keyword evidence="2" id="KW-0217">Developmental protein</keyword>
<feature type="region of interest" description="Disordered" evidence="12">
    <location>
        <begin position="695"/>
        <end position="752"/>
    </location>
</feature>
<evidence type="ECO:0000256" key="6">
    <source>
        <dbReference type="ARBA" id="ARBA00022788"/>
    </source>
</evidence>
<dbReference type="InterPro" id="IPR050717">
    <property type="entry name" value="C2H2-ZF_Transcription_Reg"/>
</dbReference>
<dbReference type="EMBL" id="LR899009">
    <property type="protein sequence ID" value="CAD7079550.1"/>
    <property type="molecule type" value="Genomic_DNA"/>
</dbReference>
<feature type="compositionally biased region" description="Pro residues" evidence="12">
    <location>
        <begin position="504"/>
        <end position="520"/>
    </location>
</feature>
<feature type="domain" description="C2H2-type" evidence="13">
    <location>
        <begin position="233"/>
        <end position="260"/>
    </location>
</feature>
<dbReference type="GO" id="GO:0000977">
    <property type="term" value="F:RNA polymerase II transcription regulatory region sequence-specific DNA binding"/>
    <property type="evidence" value="ECO:0007669"/>
    <property type="project" value="TreeGrafter"/>
</dbReference>
<feature type="compositionally biased region" description="Basic residues" evidence="12">
    <location>
        <begin position="602"/>
        <end position="625"/>
    </location>
</feature>
<feature type="compositionally biased region" description="Acidic residues" evidence="12">
    <location>
        <begin position="421"/>
        <end position="437"/>
    </location>
</feature>
<dbReference type="InterPro" id="IPR013087">
    <property type="entry name" value="Znf_C2H2_type"/>
</dbReference>
<keyword evidence="15" id="KW-1185">Reference proteome</keyword>
<dbReference type="GO" id="GO:0016348">
    <property type="term" value="P:imaginal disc-derived leg joint morphogenesis"/>
    <property type="evidence" value="ECO:0007669"/>
    <property type="project" value="UniProtKB-ARBA"/>
</dbReference>
<dbReference type="FunFam" id="3.30.160.60:FF:000958">
    <property type="entry name" value="Odd skipped"/>
    <property type="match status" value="1"/>
</dbReference>
<gene>
    <name evidence="14" type="ORF">HERILL_LOCUS2763</name>
</gene>
<evidence type="ECO:0000259" key="13">
    <source>
        <dbReference type="PROSITE" id="PS50157"/>
    </source>
</evidence>
<evidence type="ECO:0000256" key="2">
    <source>
        <dbReference type="ARBA" id="ARBA00022473"/>
    </source>
</evidence>
<dbReference type="PANTHER" id="PTHR14196">
    <property type="entry name" value="ODD-SKIPPED - RELATED"/>
    <property type="match status" value="1"/>
</dbReference>
<dbReference type="InParanoid" id="A0A7R8UEY5"/>
<evidence type="ECO:0000256" key="3">
    <source>
        <dbReference type="ARBA" id="ARBA00022723"/>
    </source>
</evidence>
<feature type="region of interest" description="Disordered" evidence="12">
    <location>
        <begin position="499"/>
        <end position="559"/>
    </location>
</feature>
<keyword evidence="6" id="KW-0562">Pair-rule protein</keyword>
<dbReference type="Proteomes" id="UP000594454">
    <property type="component" value="Chromosome 1"/>
</dbReference>
<evidence type="ECO:0000313" key="15">
    <source>
        <dbReference type="Proteomes" id="UP000594454"/>
    </source>
</evidence>
<evidence type="ECO:0000256" key="9">
    <source>
        <dbReference type="ARBA" id="ARBA00023163"/>
    </source>
</evidence>
<keyword evidence="4" id="KW-0677">Repeat</keyword>
<keyword evidence="3" id="KW-0479">Metal-binding</keyword>
<evidence type="ECO:0000256" key="1">
    <source>
        <dbReference type="ARBA" id="ARBA00004123"/>
    </source>
</evidence>
<feature type="compositionally biased region" description="Low complexity" evidence="12">
    <location>
        <begin position="28"/>
        <end position="63"/>
    </location>
</feature>
<evidence type="ECO:0000256" key="4">
    <source>
        <dbReference type="ARBA" id="ARBA00022737"/>
    </source>
</evidence>
<accession>A0A7R8UEY5</accession>
<reference evidence="14 15" key="1">
    <citation type="submission" date="2020-11" db="EMBL/GenBank/DDBJ databases">
        <authorList>
            <person name="Wallbank WR R."/>
            <person name="Pardo Diaz C."/>
            <person name="Kozak K."/>
            <person name="Martin S."/>
            <person name="Jiggins C."/>
            <person name="Moest M."/>
            <person name="Warren A I."/>
            <person name="Generalovic N T."/>
            <person name="Byers J.R.P. K."/>
            <person name="Montejo-Kovacevich G."/>
            <person name="Yen C E."/>
        </authorList>
    </citation>
    <scope>NUCLEOTIDE SEQUENCE [LARGE SCALE GENOMIC DNA]</scope>
</reference>
<organism evidence="14 15">
    <name type="scientific">Hermetia illucens</name>
    <name type="common">Black soldier fly</name>
    <dbReference type="NCBI Taxonomy" id="343691"/>
    <lineage>
        <taxon>Eukaryota</taxon>
        <taxon>Metazoa</taxon>
        <taxon>Ecdysozoa</taxon>
        <taxon>Arthropoda</taxon>
        <taxon>Hexapoda</taxon>
        <taxon>Insecta</taxon>
        <taxon>Pterygota</taxon>
        <taxon>Neoptera</taxon>
        <taxon>Endopterygota</taxon>
        <taxon>Diptera</taxon>
        <taxon>Brachycera</taxon>
        <taxon>Stratiomyomorpha</taxon>
        <taxon>Stratiomyidae</taxon>
        <taxon>Hermetiinae</taxon>
        <taxon>Hermetia</taxon>
    </lineage>
</organism>
<comment type="subcellular location">
    <subcellularLocation>
        <location evidence="1">Nucleus</location>
    </subcellularLocation>
</comment>
<keyword evidence="10" id="KW-0539">Nucleus</keyword>
<dbReference type="Pfam" id="PF00096">
    <property type="entry name" value="zf-C2H2"/>
    <property type="match status" value="5"/>
</dbReference>
<feature type="domain" description="C2H2-type" evidence="13">
    <location>
        <begin position="261"/>
        <end position="288"/>
    </location>
</feature>
<evidence type="ECO:0000256" key="10">
    <source>
        <dbReference type="ARBA" id="ARBA00023242"/>
    </source>
</evidence>